<evidence type="ECO:0000313" key="2">
    <source>
        <dbReference type="Proteomes" id="UP001163324"/>
    </source>
</evidence>
<protein>
    <submittedName>
        <fullName evidence="1">Uncharacterized protein</fullName>
    </submittedName>
</protein>
<dbReference type="Proteomes" id="UP001163324">
    <property type="component" value="Chromosome 7"/>
</dbReference>
<keyword evidence="2" id="KW-1185">Reference proteome</keyword>
<comment type="caution">
    <text evidence="1">The sequence shown here is derived from an EMBL/GenBank/DDBJ whole genome shotgun (WGS) entry which is preliminary data.</text>
</comment>
<proteinExistence type="predicted"/>
<gene>
    <name evidence="1" type="ORF">N3K66_007408</name>
</gene>
<accession>A0ACC0UVL8</accession>
<dbReference type="EMBL" id="CM047946">
    <property type="protein sequence ID" value="KAI9897552.1"/>
    <property type="molecule type" value="Genomic_DNA"/>
</dbReference>
<sequence length="1169" mass="126643">MAERPSLEKRPLGSPAFDKLPDEIIEQILTATDPNGFASLILLNSNWRKVSQRSHLYLHHLKQCPSYSVDPATLPAAGDEETLPKLRRLFARQVKRNLFDAYLRPNETTLKLVSNSISSSSCPGGEGMHFSASPKCHHILAYNSSRIYVIDVRQMEGISVKRELKILRRPASACVNDNATLLAVLATEMHVDLYDLESTPPKRKQSIVLDNCPKTITLSPCSFVLAAAYEGGIEVRSLNPGALPSDSRSVKCDGVDALAFSFDGTQLLGTTTQSSQPSTVILTAPYYDPGPNTAEDSVTAMWTTSILFPNSSRDCSHAVLLQDGHQEEAAWTFAYDRSFQTFRAVRIDDLRNGTTYFTGPEPETTSPTAKLLPSTLPGATYRGELVATGFHGREVWLYGVPEDLEAVPETGSNTDGTSSPPGASGRQNSERNSGASKHSGDRGKDLAGKTNPRWKLLSDRLRNTFVTGSKVTDLAGVSNVKWVADFNKESLPERLVITGTGVNGPRLVTDEEDMDFVDGGRIRLLDFDYRSEDGFKEEITIEVGANEAEVLEEAHRDMETEVAIVRRRTVAQRRGTRGSTAILRATTSAGAAIVPPLPNSEAVDDDPLLPRRVGRNPAAAPDVVGGDDEDESGDISIEAQEALDAPYAHANPRSQGTLRRAATAAAVNRTLNPCTADGRPIEYRRADGRREHPHESDADNWVPPPPPYQKEDPGDLPAFLRAPAISPAAAPPVPPLPSNFDLEMMRPTGLAPLATSIPAVRVPGWHSLPTSPSEPRSSLHQRTSSDSASLSPSRSRDTARPLSSPSFHMDEDELYDITPPGTPRFRASRGDGSPSQAESRAASHPSNLTMPRFAQFSISQHSLPIIHSSDTAPTPGPASVVGHSSPPNLAIHIPEPHPPPTSSSWETQTSLRRLSNFGSWPARLEEGPPLTQSISAFPSMAPSTSAFPPVPPPISDNGSYGHHQPNRYLSGAHTIAHMPLGNHGAESTFYSPQPPFASAAPSRASTWDTEHDFPMIISTPQGVSGGFDAPRRNGSNRHLQTPIHMPVPRRPRPGQGGWRPTAQQFESQFENQNSLSRTATGRGRRFLSAWRSTPSVSPGGSRGVGRQPSRAERSAAQNMKDARRRSSVKKKGKNKNKHKNGGDGASNAEWTDIATSPTSKDKDKKCAVM</sequence>
<name>A0ACC0UVL8_9HYPO</name>
<organism evidence="1 2">
    <name type="scientific">Trichothecium roseum</name>
    <dbReference type="NCBI Taxonomy" id="47278"/>
    <lineage>
        <taxon>Eukaryota</taxon>
        <taxon>Fungi</taxon>
        <taxon>Dikarya</taxon>
        <taxon>Ascomycota</taxon>
        <taxon>Pezizomycotina</taxon>
        <taxon>Sordariomycetes</taxon>
        <taxon>Hypocreomycetidae</taxon>
        <taxon>Hypocreales</taxon>
        <taxon>Hypocreales incertae sedis</taxon>
        <taxon>Trichothecium</taxon>
    </lineage>
</organism>
<evidence type="ECO:0000313" key="1">
    <source>
        <dbReference type="EMBL" id="KAI9897552.1"/>
    </source>
</evidence>
<reference evidence="1" key="1">
    <citation type="submission" date="2022-10" db="EMBL/GenBank/DDBJ databases">
        <title>Complete Genome of Trichothecium roseum strain YXFP-22015, a Plant Pathogen Isolated from Citrus.</title>
        <authorList>
            <person name="Wang Y."/>
            <person name="Zhu L."/>
        </authorList>
    </citation>
    <scope>NUCLEOTIDE SEQUENCE</scope>
    <source>
        <strain evidence="1">YXFP-22015</strain>
    </source>
</reference>